<name>A0A8B9QT89_ANAPL</name>
<reference evidence="1" key="3">
    <citation type="submission" date="2025-09" db="UniProtKB">
        <authorList>
            <consortium name="Ensembl"/>
        </authorList>
    </citation>
    <scope>IDENTIFICATION</scope>
</reference>
<evidence type="ECO:0000313" key="2">
    <source>
        <dbReference type="Proteomes" id="UP000694400"/>
    </source>
</evidence>
<protein>
    <submittedName>
        <fullName evidence="1">Uncharacterized protein</fullName>
    </submittedName>
</protein>
<evidence type="ECO:0000313" key="1">
    <source>
        <dbReference type="Ensembl" id="ENSAPLP00020003106.1"/>
    </source>
</evidence>
<sequence length="118" mass="13188">MPARDMFSVARKERTRRVQLHVGLHKGSPAEFTCTQSLPLGALLDGPRGIAMRFLMPAFSVFSHSRNRRAQLHVGLHKGSTGEIICTQSLPLGAHLDGRKRLRMRFPLPEFSVFCHVG</sequence>
<dbReference type="Proteomes" id="UP000694400">
    <property type="component" value="Chromosome 12"/>
</dbReference>
<dbReference type="AlphaFoldDB" id="A0A8B9QT89"/>
<organism evidence="1 2">
    <name type="scientific">Anas platyrhynchos</name>
    <name type="common">Mallard</name>
    <name type="synonym">Anas boschas</name>
    <dbReference type="NCBI Taxonomy" id="8839"/>
    <lineage>
        <taxon>Eukaryota</taxon>
        <taxon>Metazoa</taxon>
        <taxon>Chordata</taxon>
        <taxon>Craniata</taxon>
        <taxon>Vertebrata</taxon>
        <taxon>Euteleostomi</taxon>
        <taxon>Archelosauria</taxon>
        <taxon>Archosauria</taxon>
        <taxon>Dinosauria</taxon>
        <taxon>Saurischia</taxon>
        <taxon>Theropoda</taxon>
        <taxon>Coelurosauria</taxon>
        <taxon>Aves</taxon>
        <taxon>Neognathae</taxon>
        <taxon>Galloanserae</taxon>
        <taxon>Anseriformes</taxon>
        <taxon>Anatidae</taxon>
        <taxon>Anatinae</taxon>
        <taxon>Anas</taxon>
    </lineage>
</organism>
<reference evidence="1" key="1">
    <citation type="submission" date="2019-08" db="EMBL/GenBank/DDBJ databases">
        <title>Three high-quality genomes provides insights into domestication of ducks.</title>
        <authorList>
            <person name="Hou Z.C."/>
            <person name="Zhu F."/>
            <person name="Yin Z.T."/>
            <person name="Zhang F."/>
        </authorList>
    </citation>
    <scope>NUCLEOTIDE SEQUENCE [LARGE SCALE GENOMIC DNA]</scope>
</reference>
<dbReference type="Ensembl" id="ENSAPLT00020003331.1">
    <property type="protein sequence ID" value="ENSAPLP00020003106.1"/>
    <property type="gene ID" value="ENSAPLG00020002271.1"/>
</dbReference>
<accession>A0A8B9QT89</accession>
<proteinExistence type="predicted"/>
<reference evidence="1" key="2">
    <citation type="submission" date="2025-08" db="UniProtKB">
        <authorList>
            <consortium name="Ensembl"/>
        </authorList>
    </citation>
    <scope>IDENTIFICATION</scope>
</reference>